<dbReference type="HOGENOM" id="CLU_862443_0_0_5"/>
<dbReference type="STRING" id="1123237.Salmuc_02601"/>
<dbReference type="Proteomes" id="UP000015347">
    <property type="component" value="Unassembled WGS sequence"/>
</dbReference>
<dbReference type="AlphaFoldDB" id="S9R046"/>
<organism evidence="1 2">
    <name type="scientific">Salipiger mucosus DSM 16094</name>
    <dbReference type="NCBI Taxonomy" id="1123237"/>
    <lineage>
        <taxon>Bacteria</taxon>
        <taxon>Pseudomonadati</taxon>
        <taxon>Pseudomonadota</taxon>
        <taxon>Alphaproteobacteria</taxon>
        <taxon>Rhodobacterales</taxon>
        <taxon>Roseobacteraceae</taxon>
        <taxon>Salipiger</taxon>
    </lineage>
</organism>
<name>S9R046_9RHOB</name>
<sequence>MDQATPPPLAPVLAEMRAAADLADVQEPPVLADLRQGRSPIALGSARSWFAVWDAVQGQLRDFSMHMILPAVRLYRDDSFPRTAVPRMIGGFILPNARFLAQFGFPELTRWAEAMAAADPRDPDLDAALATYGRYANRLNAWVFHHFPWDMADDWDFTPPPPAAPHAEAPQAPATRAGIAPTDTRITIAFPDLGLSVEAWLADTANPALVAEFRAALPFRVFIDHASVAGESMFAWSPLYSTTPPDVAERVCDAPPGRLRFSQNTGQKFTIQYGETHETIEVAVLGAVQDADLGTLREIGAQVRHATTVTKDLVWMEVSEA</sequence>
<proteinExistence type="predicted"/>
<dbReference type="RefSeq" id="WP_020039792.1">
    <property type="nucleotide sequence ID" value="NZ_KE557273.1"/>
</dbReference>
<dbReference type="Gene3D" id="2.40.100.20">
    <property type="match status" value="1"/>
</dbReference>
<comment type="caution">
    <text evidence="1">The sequence shown here is derived from an EMBL/GenBank/DDBJ whole genome shotgun (WGS) entry which is preliminary data.</text>
</comment>
<accession>S9R046</accession>
<reference evidence="2" key="1">
    <citation type="journal article" date="2014" name="Stand. Genomic Sci.">
        <title>Genome sequence of the exopolysaccharide-producing Salipiger mucosus type strain (DSM 16094(T)), a moderately halophilic member of the Roseobacter clade.</title>
        <authorList>
            <person name="Riedel T."/>
            <person name="Spring S."/>
            <person name="Fiebig A."/>
            <person name="Petersen J."/>
            <person name="Kyrpides N.C."/>
            <person name="Goker M."/>
            <person name="Klenk H.P."/>
        </authorList>
    </citation>
    <scope>NUCLEOTIDE SEQUENCE [LARGE SCALE GENOMIC DNA]</scope>
    <source>
        <strain evidence="2">DSM 16094</strain>
    </source>
</reference>
<gene>
    <name evidence="1" type="ORF">Salmuc_02601</name>
</gene>
<evidence type="ECO:0000313" key="1">
    <source>
        <dbReference type="EMBL" id="EPX85222.1"/>
    </source>
</evidence>
<protein>
    <submittedName>
        <fullName evidence="1">Uncharacterized protein</fullName>
    </submittedName>
</protein>
<evidence type="ECO:0000313" key="2">
    <source>
        <dbReference type="Proteomes" id="UP000015347"/>
    </source>
</evidence>
<dbReference type="OrthoDB" id="1971562at2"/>
<dbReference type="eggNOG" id="ENOG503315Y">
    <property type="taxonomic scope" value="Bacteria"/>
</dbReference>
<keyword evidence="2" id="KW-1185">Reference proteome</keyword>
<dbReference type="EMBL" id="APVH01000009">
    <property type="protein sequence ID" value="EPX85222.1"/>
    <property type="molecule type" value="Genomic_DNA"/>
</dbReference>